<evidence type="ECO:0000256" key="1">
    <source>
        <dbReference type="ARBA" id="ARBA00022448"/>
    </source>
</evidence>
<dbReference type="OrthoDB" id="1115710at2"/>
<keyword evidence="8" id="KW-1185">Reference proteome</keyword>
<dbReference type="PANTHER" id="PTHR42798">
    <property type="entry name" value="LIPOPROTEIN-RELEASING SYSTEM ATP-BINDING PROTEIN LOLD"/>
    <property type="match status" value="1"/>
</dbReference>
<dbReference type="SMART" id="SM00382">
    <property type="entry name" value="AAA"/>
    <property type="match status" value="1"/>
</dbReference>
<dbReference type="PANTHER" id="PTHR42798:SF6">
    <property type="entry name" value="CELL DIVISION ATP-BINDING PROTEIN FTSE"/>
    <property type="match status" value="1"/>
</dbReference>
<dbReference type="KEGG" id="blq:L21SP5_01272"/>
<dbReference type="GO" id="GO:0022857">
    <property type="term" value="F:transmembrane transporter activity"/>
    <property type="evidence" value="ECO:0007669"/>
    <property type="project" value="UniProtKB-ARBA"/>
</dbReference>
<dbReference type="InterPro" id="IPR003593">
    <property type="entry name" value="AAA+_ATPase"/>
</dbReference>
<feature type="domain" description="ABC transporter" evidence="6">
    <location>
        <begin position="2"/>
        <end position="231"/>
    </location>
</feature>
<evidence type="ECO:0000259" key="6">
    <source>
        <dbReference type="PROSITE" id="PS50893"/>
    </source>
</evidence>
<keyword evidence="3 7" id="KW-0067">ATP-binding</keyword>
<reference evidence="7 8" key="1">
    <citation type="submission" date="2015-11" db="EMBL/GenBank/DDBJ databases">
        <title>Description and complete genome sequence of a novel strain predominating in hypersaline microbial mats and representing a new family of the Bacteriodetes phylum.</title>
        <authorList>
            <person name="Spring S."/>
            <person name="Bunk B."/>
            <person name="Sproer C."/>
            <person name="Klenk H.-P."/>
        </authorList>
    </citation>
    <scope>NUCLEOTIDE SEQUENCE [LARGE SCALE GENOMIC DNA]</scope>
    <source>
        <strain evidence="7 8">L21-Spi-D4</strain>
    </source>
</reference>
<name>A0A0S2HXZ0_9BACT</name>
<proteinExistence type="inferred from homology"/>
<dbReference type="InterPro" id="IPR003439">
    <property type="entry name" value="ABC_transporter-like_ATP-bd"/>
</dbReference>
<dbReference type="InterPro" id="IPR027417">
    <property type="entry name" value="P-loop_NTPase"/>
</dbReference>
<dbReference type="GO" id="GO:0098796">
    <property type="term" value="C:membrane protein complex"/>
    <property type="evidence" value="ECO:0007669"/>
    <property type="project" value="UniProtKB-ARBA"/>
</dbReference>
<evidence type="ECO:0000256" key="2">
    <source>
        <dbReference type="ARBA" id="ARBA00022741"/>
    </source>
</evidence>
<dbReference type="SUPFAM" id="SSF52540">
    <property type="entry name" value="P-loop containing nucleoside triphosphate hydrolases"/>
    <property type="match status" value="1"/>
</dbReference>
<dbReference type="InterPro" id="IPR017911">
    <property type="entry name" value="MacB-like_ATP-bd"/>
</dbReference>
<comment type="similarity">
    <text evidence="5">Belongs to the ABC transporter superfamily. Macrolide exporter (TC 3.A.1.122) family.</text>
</comment>
<dbReference type="CDD" id="cd03255">
    <property type="entry name" value="ABC_MJ0796_LolCDE_FtsE"/>
    <property type="match status" value="1"/>
</dbReference>
<dbReference type="PROSITE" id="PS50893">
    <property type="entry name" value="ABC_TRANSPORTER_2"/>
    <property type="match status" value="1"/>
</dbReference>
<dbReference type="InterPro" id="IPR017871">
    <property type="entry name" value="ABC_transporter-like_CS"/>
</dbReference>
<dbReference type="PROSITE" id="PS00211">
    <property type="entry name" value="ABC_TRANSPORTER_1"/>
    <property type="match status" value="1"/>
</dbReference>
<organism evidence="7 8">
    <name type="scientific">Salinivirga cyanobacteriivorans</name>
    <dbReference type="NCBI Taxonomy" id="1307839"/>
    <lineage>
        <taxon>Bacteria</taxon>
        <taxon>Pseudomonadati</taxon>
        <taxon>Bacteroidota</taxon>
        <taxon>Bacteroidia</taxon>
        <taxon>Bacteroidales</taxon>
        <taxon>Salinivirgaceae</taxon>
        <taxon>Salinivirga</taxon>
    </lineage>
</organism>
<evidence type="ECO:0000256" key="4">
    <source>
        <dbReference type="ARBA" id="ARBA00022967"/>
    </source>
</evidence>
<accession>A0A0S2HXZ0</accession>
<evidence type="ECO:0000256" key="5">
    <source>
        <dbReference type="ARBA" id="ARBA00038388"/>
    </source>
</evidence>
<dbReference type="Pfam" id="PF00005">
    <property type="entry name" value="ABC_tran"/>
    <property type="match status" value="1"/>
</dbReference>
<sequence>MIKIENLHKSYQMGLNKLHVLKGLNFTINDGELVSIMGSSGSGKSTLLNILGLLDNYDEGAFYLDDLLIQDLNETKAAAYRNKYFGFVFQSFNLITFKNAQENVALPLYYQGVNRKKRNRIALEYLDKVGLKDWATHLPSELSGGQKQRVAIARALVTNPKVILADEPTGALDSQTSYDVMDILKDINKTGISVIIVTHEHDIAEMTNRIIKLHDGQIMKPEEAEKSASYV</sequence>
<evidence type="ECO:0000256" key="3">
    <source>
        <dbReference type="ARBA" id="ARBA00022840"/>
    </source>
</evidence>
<keyword evidence="1" id="KW-0813">Transport</keyword>
<protein>
    <submittedName>
        <fullName evidence="7">Macrolide export ATP-binding protein</fullName>
    </submittedName>
</protein>
<dbReference type="GO" id="GO:0005524">
    <property type="term" value="F:ATP binding"/>
    <property type="evidence" value="ECO:0007669"/>
    <property type="project" value="UniProtKB-KW"/>
</dbReference>
<dbReference type="EMBL" id="CP013118">
    <property type="protein sequence ID" value="ALO14926.1"/>
    <property type="molecule type" value="Genomic_DNA"/>
</dbReference>
<gene>
    <name evidence="7" type="ORF">L21SP5_01272</name>
</gene>
<dbReference type="FunFam" id="3.40.50.300:FF:000032">
    <property type="entry name" value="Export ABC transporter ATP-binding protein"/>
    <property type="match status" value="1"/>
</dbReference>
<keyword evidence="2" id="KW-0547">Nucleotide-binding</keyword>
<dbReference type="RefSeq" id="WP_057952437.1">
    <property type="nucleotide sequence ID" value="NZ_CP013118.1"/>
</dbReference>
<dbReference type="GO" id="GO:0016887">
    <property type="term" value="F:ATP hydrolysis activity"/>
    <property type="evidence" value="ECO:0007669"/>
    <property type="project" value="InterPro"/>
</dbReference>
<dbReference type="Gene3D" id="3.40.50.300">
    <property type="entry name" value="P-loop containing nucleotide triphosphate hydrolases"/>
    <property type="match status" value="1"/>
</dbReference>
<dbReference type="STRING" id="1307839.L21SP5_01272"/>
<evidence type="ECO:0000313" key="7">
    <source>
        <dbReference type="EMBL" id="ALO14926.1"/>
    </source>
</evidence>
<dbReference type="Proteomes" id="UP000064893">
    <property type="component" value="Chromosome"/>
</dbReference>
<keyword evidence="4" id="KW-1278">Translocase</keyword>
<dbReference type="AlphaFoldDB" id="A0A0S2HXZ0"/>
<evidence type="ECO:0000313" key="8">
    <source>
        <dbReference type="Proteomes" id="UP000064893"/>
    </source>
</evidence>